<dbReference type="Gene3D" id="2.40.50.100">
    <property type="match status" value="1"/>
</dbReference>
<organism evidence="2 3">
    <name type="scientific">Haliovirga abyssi</name>
    <dbReference type="NCBI Taxonomy" id="2996794"/>
    <lineage>
        <taxon>Bacteria</taxon>
        <taxon>Fusobacteriati</taxon>
        <taxon>Fusobacteriota</taxon>
        <taxon>Fusobacteriia</taxon>
        <taxon>Fusobacteriales</taxon>
        <taxon>Haliovirgaceae</taxon>
        <taxon>Haliovirga</taxon>
    </lineage>
</organism>
<proteinExistence type="predicted"/>
<protein>
    <recommendedName>
        <fullName evidence="1">Lipoyl-binding domain-containing protein</fullName>
    </recommendedName>
</protein>
<dbReference type="AlphaFoldDB" id="A0AAU9E117"/>
<reference evidence="2 3" key="1">
    <citation type="submission" date="2022-11" db="EMBL/GenBank/DDBJ databases">
        <title>Haliovirga abyssi gen. nov., sp. nov., a mesophilic fermentative bacterium isolated from the Iheya North hydrothermal field and the proposal of Haliovirgaceae fam. nov.</title>
        <authorList>
            <person name="Miyazaki U."/>
            <person name="Tame A."/>
            <person name="Miyazaki J."/>
            <person name="Takai K."/>
            <person name="Sawayama S."/>
            <person name="Kitajima M."/>
            <person name="Okamoto A."/>
            <person name="Nakagawa S."/>
        </authorList>
    </citation>
    <scope>NUCLEOTIDE SEQUENCE [LARGE SCALE GENOMIC DNA]</scope>
    <source>
        <strain evidence="2 3">IC12</strain>
    </source>
</reference>
<sequence>MEVTEIKKLMEILNTTDVTEITLEADGTKVLLKKDMNKQKVVTKPVPAKVEKKEEVKEESEYLYSLNIGKIFYKKDIKEGTAISENEIIGYIEAIGVKTDIISDKSGIIKELLVKTGENVEFGKAIISLAKK</sequence>
<gene>
    <name evidence="2" type="ORF">HLVA_06240</name>
</gene>
<feature type="domain" description="Lipoyl-binding" evidence="1">
    <location>
        <begin position="77"/>
        <end position="128"/>
    </location>
</feature>
<dbReference type="InterPro" id="IPR000089">
    <property type="entry name" value="Biotin_lipoyl"/>
</dbReference>
<dbReference type="KEGG" id="haby:HLVA_06240"/>
<accession>A0AAU9E117</accession>
<evidence type="ECO:0000313" key="3">
    <source>
        <dbReference type="Proteomes" id="UP001321582"/>
    </source>
</evidence>
<dbReference type="SUPFAM" id="SSF51230">
    <property type="entry name" value="Single hybrid motif"/>
    <property type="match status" value="1"/>
</dbReference>
<dbReference type="RefSeq" id="WP_307904991.1">
    <property type="nucleotide sequence ID" value="NZ_AP027059.1"/>
</dbReference>
<name>A0AAU9E117_9FUSO</name>
<dbReference type="Proteomes" id="UP001321582">
    <property type="component" value="Chromosome"/>
</dbReference>
<dbReference type="Pfam" id="PF00364">
    <property type="entry name" value="Biotin_lipoyl"/>
    <property type="match status" value="1"/>
</dbReference>
<evidence type="ECO:0000313" key="2">
    <source>
        <dbReference type="EMBL" id="BDU50055.1"/>
    </source>
</evidence>
<keyword evidence="3" id="KW-1185">Reference proteome</keyword>
<dbReference type="InterPro" id="IPR011053">
    <property type="entry name" value="Single_hybrid_motif"/>
</dbReference>
<dbReference type="EMBL" id="AP027059">
    <property type="protein sequence ID" value="BDU50055.1"/>
    <property type="molecule type" value="Genomic_DNA"/>
</dbReference>
<evidence type="ECO:0000259" key="1">
    <source>
        <dbReference type="Pfam" id="PF00364"/>
    </source>
</evidence>